<dbReference type="EMBL" id="GBRH01264889">
    <property type="protein sequence ID" value="JAD33006.1"/>
    <property type="molecule type" value="Transcribed_RNA"/>
</dbReference>
<dbReference type="SUPFAM" id="SSF52058">
    <property type="entry name" value="L domain-like"/>
    <property type="match status" value="1"/>
</dbReference>
<proteinExistence type="predicted"/>
<sequence>MWEKTRNLVAINASNNSFKGWMPSSFCISSSSFAVLDLSYNQFSGSIPTGLGKCSILKSTQG</sequence>
<name>A0A0A8Z2H8_ARUDO</name>
<reference evidence="1" key="1">
    <citation type="submission" date="2014-09" db="EMBL/GenBank/DDBJ databases">
        <authorList>
            <person name="Magalhaes I.L.F."/>
            <person name="Oliveira U."/>
            <person name="Santos F.R."/>
            <person name="Vidigal T.H.D.A."/>
            <person name="Brescovit A.D."/>
            <person name="Santos A.J."/>
        </authorList>
    </citation>
    <scope>NUCLEOTIDE SEQUENCE</scope>
    <source>
        <tissue evidence="1">Shoot tissue taken approximately 20 cm above the soil surface</tissue>
    </source>
</reference>
<dbReference type="Pfam" id="PF00560">
    <property type="entry name" value="LRR_1"/>
    <property type="match status" value="2"/>
</dbReference>
<protein>
    <submittedName>
        <fullName evidence="1">Uncharacterized protein</fullName>
    </submittedName>
</protein>
<reference evidence="1" key="2">
    <citation type="journal article" date="2015" name="Data Brief">
        <title>Shoot transcriptome of the giant reed, Arundo donax.</title>
        <authorList>
            <person name="Barrero R.A."/>
            <person name="Guerrero F.D."/>
            <person name="Moolhuijzen P."/>
            <person name="Goolsby J.A."/>
            <person name="Tidwell J."/>
            <person name="Bellgard S.E."/>
            <person name="Bellgard M.I."/>
        </authorList>
    </citation>
    <scope>NUCLEOTIDE SEQUENCE</scope>
    <source>
        <tissue evidence="1">Shoot tissue taken approximately 20 cm above the soil surface</tissue>
    </source>
</reference>
<evidence type="ECO:0000313" key="1">
    <source>
        <dbReference type="EMBL" id="JAD33006.1"/>
    </source>
</evidence>
<dbReference type="InterPro" id="IPR032675">
    <property type="entry name" value="LRR_dom_sf"/>
</dbReference>
<dbReference type="AlphaFoldDB" id="A0A0A8Z2H8"/>
<dbReference type="InterPro" id="IPR001611">
    <property type="entry name" value="Leu-rich_rpt"/>
</dbReference>
<dbReference type="Gene3D" id="3.80.10.10">
    <property type="entry name" value="Ribonuclease Inhibitor"/>
    <property type="match status" value="1"/>
</dbReference>
<organism evidence="1">
    <name type="scientific">Arundo donax</name>
    <name type="common">Giant reed</name>
    <name type="synonym">Donax arundinaceus</name>
    <dbReference type="NCBI Taxonomy" id="35708"/>
    <lineage>
        <taxon>Eukaryota</taxon>
        <taxon>Viridiplantae</taxon>
        <taxon>Streptophyta</taxon>
        <taxon>Embryophyta</taxon>
        <taxon>Tracheophyta</taxon>
        <taxon>Spermatophyta</taxon>
        <taxon>Magnoliopsida</taxon>
        <taxon>Liliopsida</taxon>
        <taxon>Poales</taxon>
        <taxon>Poaceae</taxon>
        <taxon>PACMAD clade</taxon>
        <taxon>Arundinoideae</taxon>
        <taxon>Arundineae</taxon>
        <taxon>Arundo</taxon>
    </lineage>
</organism>
<accession>A0A0A8Z2H8</accession>